<evidence type="ECO:0000313" key="2">
    <source>
        <dbReference type="Proteomes" id="UP000600139"/>
    </source>
</evidence>
<dbReference type="InterPro" id="IPR032710">
    <property type="entry name" value="NTF2-like_dom_sf"/>
</dbReference>
<evidence type="ECO:0000313" key="1">
    <source>
        <dbReference type="EMBL" id="MBK1816632.1"/>
    </source>
</evidence>
<protein>
    <submittedName>
        <fullName evidence="1">Uncharacterized protein</fullName>
    </submittedName>
</protein>
<proteinExistence type="predicted"/>
<dbReference type="SUPFAM" id="SSF54427">
    <property type="entry name" value="NTF2-like"/>
    <property type="match status" value="1"/>
</dbReference>
<dbReference type="Proteomes" id="UP000600139">
    <property type="component" value="Unassembled WGS sequence"/>
</dbReference>
<accession>A0A934R5A4</accession>
<sequence>MKRYIIPSVIAVVFIAFGVWWFSPAQVVKRRCNSLLSALTMDAGSGNVSRQAGAFSLNALLSEEVKLETPTISEANGTFERAELESAHSWLSGAAKETRFELQDFRSVTVNGDRATVELTLTGLVVLPTYRPVDGTYDVTFQWANQKDGWRLTSATWTEILKQ</sequence>
<name>A0A934R5A4_9BACT</name>
<keyword evidence="2" id="KW-1185">Reference proteome</keyword>
<organism evidence="1 2">
    <name type="scientific">Luteolibacter yonseiensis</name>
    <dbReference type="NCBI Taxonomy" id="1144680"/>
    <lineage>
        <taxon>Bacteria</taxon>
        <taxon>Pseudomonadati</taxon>
        <taxon>Verrucomicrobiota</taxon>
        <taxon>Verrucomicrobiia</taxon>
        <taxon>Verrucomicrobiales</taxon>
        <taxon>Verrucomicrobiaceae</taxon>
        <taxon>Luteolibacter</taxon>
    </lineage>
</organism>
<dbReference type="AlphaFoldDB" id="A0A934R5A4"/>
<gene>
    <name evidence="1" type="ORF">JIN84_13485</name>
</gene>
<comment type="caution">
    <text evidence="1">The sequence shown here is derived from an EMBL/GenBank/DDBJ whole genome shotgun (WGS) entry which is preliminary data.</text>
</comment>
<dbReference type="RefSeq" id="WP_200351565.1">
    <property type="nucleotide sequence ID" value="NZ_BAABHZ010000006.1"/>
</dbReference>
<reference evidence="1" key="1">
    <citation type="submission" date="2021-01" db="EMBL/GenBank/DDBJ databases">
        <title>Modified the classification status of verrucomicrobia.</title>
        <authorList>
            <person name="Feng X."/>
        </authorList>
    </citation>
    <scope>NUCLEOTIDE SEQUENCE</scope>
    <source>
        <strain evidence="1">JCM 18052</strain>
    </source>
</reference>
<dbReference type="Gene3D" id="3.10.450.50">
    <property type="match status" value="1"/>
</dbReference>
<dbReference type="EMBL" id="JAENIK010000011">
    <property type="protein sequence ID" value="MBK1816632.1"/>
    <property type="molecule type" value="Genomic_DNA"/>
</dbReference>